<dbReference type="InParanoid" id="B0DK24"/>
<protein>
    <submittedName>
        <fullName evidence="1">Predicted protein</fullName>
    </submittedName>
</protein>
<dbReference type="RefSeq" id="XP_001884385.1">
    <property type="nucleotide sequence ID" value="XM_001884350.1"/>
</dbReference>
<reference evidence="1 2" key="1">
    <citation type="journal article" date="2008" name="Nature">
        <title>The genome of Laccaria bicolor provides insights into mycorrhizal symbiosis.</title>
        <authorList>
            <person name="Martin F."/>
            <person name="Aerts A."/>
            <person name="Ahren D."/>
            <person name="Brun A."/>
            <person name="Danchin E.G.J."/>
            <person name="Duchaussoy F."/>
            <person name="Gibon J."/>
            <person name="Kohler A."/>
            <person name="Lindquist E."/>
            <person name="Pereda V."/>
            <person name="Salamov A."/>
            <person name="Shapiro H.J."/>
            <person name="Wuyts J."/>
            <person name="Blaudez D."/>
            <person name="Buee M."/>
            <person name="Brokstein P."/>
            <person name="Canbaeck B."/>
            <person name="Cohen D."/>
            <person name="Courty P.E."/>
            <person name="Coutinho P.M."/>
            <person name="Delaruelle C."/>
            <person name="Detter J.C."/>
            <person name="Deveau A."/>
            <person name="DiFazio S."/>
            <person name="Duplessis S."/>
            <person name="Fraissinet-Tachet L."/>
            <person name="Lucic E."/>
            <person name="Frey-Klett P."/>
            <person name="Fourrey C."/>
            <person name="Feussner I."/>
            <person name="Gay G."/>
            <person name="Grimwood J."/>
            <person name="Hoegger P.J."/>
            <person name="Jain P."/>
            <person name="Kilaru S."/>
            <person name="Labbe J."/>
            <person name="Lin Y.C."/>
            <person name="Legue V."/>
            <person name="Le Tacon F."/>
            <person name="Marmeisse R."/>
            <person name="Melayah D."/>
            <person name="Montanini B."/>
            <person name="Muratet M."/>
            <person name="Nehls U."/>
            <person name="Niculita-Hirzel H."/>
            <person name="Oudot-Le Secq M.P."/>
            <person name="Peter M."/>
            <person name="Quesneville H."/>
            <person name="Rajashekar B."/>
            <person name="Reich M."/>
            <person name="Rouhier N."/>
            <person name="Schmutz J."/>
            <person name="Yin T."/>
            <person name="Chalot M."/>
            <person name="Henrissat B."/>
            <person name="Kuees U."/>
            <person name="Lucas S."/>
            <person name="Van de Peer Y."/>
            <person name="Podila G.K."/>
            <person name="Polle A."/>
            <person name="Pukkila P.J."/>
            <person name="Richardson P.M."/>
            <person name="Rouze P."/>
            <person name="Sanders I.R."/>
            <person name="Stajich J.E."/>
            <person name="Tunlid A."/>
            <person name="Tuskan G."/>
            <person name="Grigoriev I.V."/>
        </authorList>
    </citation>
    <scope>NUCLEOTIDE SEQUENCE [LARGE SCALE GENOMIC DNA]</scope>
    <source>
        <strain evidence="2">S238N-H82 / ATCC MYA-4686</strain>
    </source>
</reference>
<organism evidence="2">
    <name type="scientific">Laccaria bicolor (strain S238N-H82 / ATCC MYA-4686)</name>
    <name type="common">Bicoloured deceiver</name>
    <name type="synonym">Laccaria laccata var. bicolor</name>
    <dbReference type="NCBI Taxonomy" id="486041"/>
    <lineage>
        <taxon>Eukaryota</taxon>
        <taxon>Fungi</taxon>
        <taxon>Dikarya</taxon>
        <taxon>Basidiomycota</taxon>
        <taxon>Agaricomycotina</taxon>
        <taxon>Agaricomycetes</taxon>
        <taxon>Agaricomycetidae</taxon>
        <taxon>Agaricales</taxon>
        <taxon>Agaricineae</taxon>
        <taxon>Hydnangiaceae</taxon>
        <taxon>Laccaria</taxon>
    </lineage>
</organism>
<sequence length="129" mass="14900">MASSRLLSQCFRSRIIRQPFLVQRRPISCTPPRWERPILTRIRASKMYRKLAKHPDATAAVERFAIMLEDQGIDLAKGHEVSTLDLFRLAANAEFRKAQKDMFDELQKAGFDAKKLYEEWVTSSSAKSK</sequence>
<proteinExistence type="predicted"/>
<dbReference type="GeneID" id="6079897"/>
<dbReference type="OrthoDB" id="10008801at2759"/>
<accession>B0DK24</accession>
<evidence type="ECO:0000313" key="2">
    <source>
        <dbReference type="Proteomes" id="UP000001194"/>
    </source>
</evidence>
<dbReference type="HOGENOM" id="CLU_1970885_0_0_1"/>
<dbReference type="EMBL" id="DS547115">
    <property type="protein sequence ID" value="EDR04995.1"/>
    <property type="molecule type" value="Genomic_DNA"/>
</dbReference>
<name>B0DK24_LACBS</name>
<keyword evidence="2" id="KW-1185">Reference proteome</keyword>
<evidence type="ECO:0000313" key="1">
    <source>
        <dbReference type="EMBL" id="EDR04995.1"/>
    </source>
</evidence>
<dbReference type="Proteomes" id="UP000001194">
    <property type="component" value="Unassembled WGS sequence"/>
</dbReference>
<dbReference type="AlphaFoldDB" id="B0DK24"/>
<gene>
    <name evidence="1" type="ORF">LACBIDRAFT_303688</name>
</gene>
<dbReference type="KEGG" id="lbc:LACBIDRAFT_303688"/>